<evidence type="ECO:0000313" key="2">
    <source>
        <dbReference type="Proteomes" id="UP000828390"/>
    </source>
</evidence>
<dbReference type="Proteomes" id="UP000828390">
    <property type="component" value="Unassembled WGS sequence"/>
</dbReference>
<accession>A0A9D4ML15</accession>
<comment type="caution">
    <text evidence="1">The sequence shown here is derived from an EMBL/GenBank/DDBJ whole genome shotgun (WGS) entry which is preliminary data.</text>
</comment>
<reference evidence="1" key="2">
    <citation type="submission" date="2020-11" db="EMBL/GenBank/DDBJ databases">
        <authorList>
            <person name="McCartney M.A."/>
            <person name="Auch B."/>
            <person name="Kono T."/>
            <person name="Mallez S."/>
            <person name="Becker A."/>
            <person name="Gohl D.M."/>
            <person name="Silverstein K.A.T."/>
            <person name="Koren S."/>
            <person name="Bechman K.B."/>
            <person name="Herman A."/>
            <person name="Abrahante J.E."/>
            <person name="Garbe J."/>
        </authorList>
    </citation>
    <scope>NUCLEOTIDE SEQUENCE</scope>
    <source>
        <strain evidence="1">Duluth1</strain>
        <tissue evidence="1">Whole animal</tissue>
    </source>
</reference>
<organism evidence="1 2">
    <name type="scientific">Dreissena polymorpha</name>
    <name type="common">Zebra mussel</name>
    <name type="synonym">Mytilus polymorpha</name>
    <dbReference type="NCBI Taxonomy" id="45954"/>
    <lineage>
        <taxon>Eukaryota</taxon>
        <taxon>Metazoa</taxon>
        <taxon>Spiralia</taxon>
        <taxon>Lophotrochozoa</taxon>
        <taxon>Mollusca</taxon>
        <taxon>Bivalvia</taxon>
        <taxon>Autobranchia</taxon>
        <taxon>Heteroconchia</taxon>
        <taxon>Euheterodonta</taxon>
        <taxon>Imparidentia</taxon>
        <taxon>Neoheterodontei</taxon>
        <taxon>Myida</taxon>
        <taxon>Dreissenoidea</taxon>
        <taxon>Dreissenidae</taxon>
        <taxon>Dreissena</taxon>
    </lineage>
</organism>
<dbReference type="EMBL" id="JAIWYP010000001">
    <property type="protein sequence ID" value="KAH3879260.1"/>
    <property type="molecule type" value="Genomic_DNA"/>
</dbReference>
<protein>
    <submittedName>
        <fullName evidence="1">Uncharacterized protein</fullName>
    </submittedName>
</protein>
<feature type="non-terminal residue" evidence="1">
    <location>
        <position position="62"/>
    </location>
</feature>
<keyword evidence="2" id="KW-1185">Reference proteome</keyword>
<dbReference type="AlphaFoldDB" id="A0A9D4ML15"/>
<name>A0A9D4ML15_DREPO</name>
<evidence type="ECO:0000313" key="1">
    <source>
        <dbReference type="EMBL" id="KAH3879260.1"/>
    </source>
</evidence>
<gene>
    <name evidence="1" type="ORF">DPMN_003163</name>
</gene>
<proteinExistence type="predicted"/>
<sequence length="62" mass="6921">MKDPKGTSSQIVLRTLDNHERKKTGQSELQPVAAVVTIFAPVKPKKLRDIYCLRCAGLYIPP</sequence>
<reference evidence="1" key="1">
    <citation type="journal article" date="2019" name="bioRxiv">
        <title>The Genome of the Zebra Mussel, Dreissena polymorpha: A Resource for Invasive Species Research.</title>
        <authorList>
            <person name="McCartney M.A."/>
            <person name="Auch B."/>
            <person name="Kono T."/>
            <person name="Mallez S."/>
            <person name="Zhang Y."/>
            <person name="Obille A."/>
            <person name="Becker A."/>
            <person name="Abrahante J.E."/>
            <person name="Garbe J."/>
            <person name="Badalamenti J.P."/>
            <person name="Herman A."/>
            <person name="Mangelson H."/>
            <person name="Liachko I."/>
            <person name="Sullivan S."/>
            <person name="Sone E.D."/>
            <person name="Koren S."/>
            <person name="Silverstein K.A.T."/>
            <person name="Beckman K.B."/>
            <person name="Gohl D.M."/>
        </authorList>
    </citation>
    <scope>NUCLEOTIDE SEQUENCE</scope>
    <source>
        <strain evidence="1">Duluth1</strain>
        <tissue evidence="1">Whole animal</tissue>
    </source>
</reference>